<organism evidence="1 2">
    <name type="scientific">Dufourea novaeangliae</name>
    <name type="common">Sweat bee</name>
    <dbReference type="NCBI Taxonomy" id="178035"/>
    <lineage>
        <taxon>Eukaryota</taxon>
        <taxon>Metazoa</taxon>
        <taxon>Ecdysozoa</taxon>
        <taxon>Arthropoda</taxon>
        <taxon>Hexapoda</taxon>
        <taxon>Insecta</taxon>
        <taxon>Pterygota</taxon>
        <taxon>Neoptera</taxon>
        <taxon>Endopterygota</taxon>
        <taxon>Hymenoptera</taxon>
        <taxon>Apocrita</taxon>
        <taxon>Aculeata</taxon>
        <taxon>Apoidea</taxon>
        <taxon>Anthophila</taxon>
        <taxon>Halictidae</taxon>
        <taxon>Rophitinae</taxon>
        <taxon>Dufourea</taxon>
    </lineage>
</organism>
<dbReference type="Proteomes" id="UP000076502">
    <property type="component" value="Unassembled WGS sequence"/>
</dbReference>
<accession>A0A154PMI5</accession>
<protein>
    <submittedName>
        <fullName evidence="1">Uncharacterized protein</fullName>
    </submittedName>
</protein>
<keyword evidence="2" id="KW-1185">Reference proteome</keyword>
<dbReference type="AlphaFoldDB" id="A0A154PMI5"/>
<reference evidence="1 2" key="1">
    <citation type="submission" date="2015-07" db="EMBL/GenBank/DDBJ databases">
        <title>The genome of Dufourea novaeangliae.</title>
        <authorList>
            <person name="Pan H."/>
            <person name="Kapheim K."/>
        </authorList>
    </citation>
    <scope>NUCLEOTIDE SEQUENCE [LARGE SCALE GENOMIC DNA]</scope>
    <source>
        <strain evidence="1">0120121106</strain>
        <tissue evidence="1">Whole body</tissue>
    </source>
</reference>
<evidence type="ECO:0000313" key="2">
    <source>
        <dbReference type="Proteomes" id="UP000076502"/>
    </source>
</evidence>
<proteinExistence type="predicted"/>
<sequence length="57" mass="7082">MERWRAERVRRREDVERKSLCKITFWNEAGLKNKDKEFWKGLELTEMHLLLCMRLAM</sequence>
<name>A0A154PMI5_DUFNO</name>
<gene>
    <name evidence="1" type="ORF">WN55_04270</name>
</gene>
<dbReference type="EMBL" id="KQ434950">
    <property type="protein sequence ID" value="KZC12508.1"/>
    <property type="molecule type" value="Genomic_DNA"/>
</dbReference>
<evidence type="ECO:0000313" key="1">
    <source>
        <dbReference type="EMBL" id="KZC12508.1"/>
    </source>
</evidence>